<dbReference type="PANTHER" id="PTHR12049:SF7">
    <property type="entry name" value="PROTEIN ARGININE METHYLTRANSFERASE NDUFAF7, MITOCHONDRIAL"/>
    <property type="match status" value="1"/>
</dbReference>
<dbReference type="InParanoid" id="A0A1B1YQ46"/>
<reference evidence="4" key="1">
    <citation type="submission" date="2016-03" db="EMBL/GenBank/DDBJ databases">
        <title>Complete genome sequence of Solimmundus cernigliae, representing a novel lineage of polycyclic aromatic hydrocarbon degraders within the Gammaproteobacteria.</title>
        <authorList>
            <person name="Singleton D.R."/>
            <person name="Dickey A.N."/>
            <person name="Scholl E.H."/>
            <person name="Wright F.A."/>
            <person name="Aitken M.D."/>
        </authorList>
    </citation>
    <scope>NUCLEOTIDE SEQUENCE [LARGE SCALE GENOMIC DNA]</scope>
    <source>
        <strain evidence="4">TR3.2</strain>
    </source>
</reference>
<keyword evidence="4" id="KW-1185">Reference proteome</keyword>
<dbReference type="InterPro" id="IPR003788">
    <property type="entry name" value="NDUFAF7"/>
</dbReference>
<protein>
    <recommendedName>
        <fullName evidence="5">SAM-dependent methyltransferase</fullName>
    </recommendedName>
</protein>
<dbReference type="InterPro" id="IPR029063">
    <property type="entry name" value="SAM-dependent_MTases_sf"/>
</dbReference>
<evidence type="ECO:0000313" key="3">
    <source>
        <dbReference type="EMBL" id="ANX02889.1"/>
    </source>
</evidence>
<proteinExistence type="predicted"/>
<dbReference type="STRING" id="1810504.PG2T_00880"/>
<dbReference type="OrthoDB" id="9794208at2"/>
<keyword evidence="1" id="KW-0489">Methyltransferase</keyword>
<accession>A0A1B1YQ46</accession>
<organism evidence="3 4">
    <name type="scientific">Immundisolibacter cernigliae</name>
    <dbReference type="NCBI Taxonomy" id="1810504"/>
    <lineage>
        <taxon>Bacteria</taxon>
        <taxon>Pseudomonadati</taxon>
        <taxon>Pseudomonadota</taxon>
        <taxon>Gammaproteobacteria</taxon>
        <taxon>Immundisolibacterales</taxon>
        <taxon>Immundisolibacteraceae</taxon>
        <taxon>Immundisolibacter</taxon>
    </lineage>
</organism>
<dbReference type="AlphaFoldDB" id="A0A1B1YQ46"/>
<dbReference type="KEGG" id="gbi:PG2T_00880"/>
<gene>
    <name evidence="3" type="ORF">PG2T_00880</name>
</gene>
<evidence type="ECO:0000256" key="1">
    <source>
        <dbReference type="ARBA" id="ARBA00022603"/>
    </source>
</evidence>
<evidence type="ECO:0000256" key="2">
    <source>
        <dbReference type="ARBA" id="ARBA00022679"/>
    </source>
</evidence>
<dbReference type="InterPro" id="IPR038375">
    <property type="entry name" value="NDUFAF7_sf"/>
</dbReference>
<evidence type="ECO:0008006" key="5">
    <source>
        <dbReference type="Google" id="ProtNLM"/>
    </source>
</evidence>
<dbReference type="RefSeq" id="WP_068802403.1">
    <property type="nucleotide sequence ID" value="NZ_CP014671.1"/>
</dbReference>
<dbReference type="Gene3D" id="3.40.50.12710">
    <property type="match status" value="1"/>
</dbReference>
<dbReference type="SUPFAM" id="SSF53335">
    <property type="entry name" value="S-adenosyl-L-methionine-dependent methyltransferases"/>
    <property type="match status" value="1"/>
</dbReference>
<evidence type="ECO:0000313" key="4">
    <source>
        <dbReference type="Proteomes" id="UP000092952"/>
    </source>
</evidence>
<dbReference type="EMBL" id="CP014671">
    <property type="protein sequence ID" value="ANX02889.1"/>
    <property type="molecule type" value="Genomic_DNA"/>
</dbReference>
<dbReference type="PANTHER" id="PTHR12049">
    <property type="entry name" value="PROTEIN ARGININE METHYLTRANSFERASE NDUFAF7, MITOCHONDRIAL"/>
    <property type="match status" value="1"/>
</dbReference>
<sequence length="385" mass="41614">MSDLPTPDTAALALSARLADRIRAAIAAAGGRLGFDAYMQRALYEPGLGYYANGLRKFGEEGDFTTAPERSPLFARALARQVAQVLSAVPDGEVLEFGPGSGALAAELLAELDTLGCPPRRYLMLELSAELQQRQRAAIARRVPHLAERVAWLAQLPERFSGVVIANEVLDAMPVRRFRVVDGGITELYVTTAGEGMELVNGPPQDELLAARVVSLDLPTGYESEVNFAAEAWVSTLCERLQRGLLLLIDYGYAQAEYYHPQRHTGTLQCHYRQHAHADALLWPGLQDITAHVDFTAMAQAGCAVGATLAGFASQAQFLINCGLPQLLEAIDPADPAYMDLALQARQLLLPQAMGEAFKVLALTRGLHAGDGLIGFASGDRRHRL</sequence>
<dbReference type="GO" id="GO:0035243">
    <property type="term" value="F:protein-arginine omega-N symmetric methyltransferase activity"/>
    <property type="evidence" value="ECO:0007669"/>
    <property type="project" value="TreeGrafter"/>
</dbReference>
<dbReference type="Pfam" id="PF02636">
    <property type="entry name" value="Methyltransf_28"/>
    <property type="match status" value="1"/>
</dbReference>
<name>A0A1B1YQ46_9GAMM</name>
<dbReference type="GO" id="GO:0032259">
    <property type="term" value="P:methylation"/>
    <property type="evidence" value="ECO:0007669"/>
    <property type="project" value="UniProtKB-KW"/>
</dbReference>
<dbReference type="Proteomes" id="UP000092952">
    <property type="component" value="Chromosome"/>
</dbReference>
<keyword evidence="2" id="KW-0808">Transferase</keyword>